<dbReference type="InterPro" id="IPR023753">
    <property type="entry name" value="FAD/NAD-binding_dom"/>
</dbReference>
<dbReference type="PRINTS" id="PR00368">
    <property type="entry name" value="FADPNR"/>
</dbReference>
<reference evidence="9 10" key="1">
    <citation type="submission" date="2024-02" db="EMBL/GenBank/DDBJ databases">
        <title>De novo assembly and annotation of 12 fungi associated with fruit tree decline syndrome in Ontario, Canada.</title>
        <authorList>
            <person name="Sulman M."/>
            <person name="Ellouze W."/>
            <person name="Ilyukhin E."/>
        </authorList>
    </citation>
    <scope>NUCLEOTIDE SEQUENCE [LARGE SCALE GENOMIC DNA]</scope>
    <source>
        <strain evidence="9 10">M42-189</strain>
    </source>
</reference>
<organism evidence="9 10">
    <name type="scientific">Paraconiothyrium brasiliense</name>
    <dbReference type="NCBI Taxonomy" id="300254"/>
    <lineage>
        <taxon>Eukaryota</taxon>
        <taxon>Fungi</taxon>
        <taxon>Dikarya</taxon>
        <taxon>Ascomycota</taxon>
        <taxon>Pezizomycotina</taxon>
        <taxon>Dothideomycetes</taxon>
        <taxon>Pleosporomycetidae</taxon>
        <taxon>Pleosporales</taxon>
        <taxon>Massarineae</taxon>
        <taxon>Didymosphaeriaceae</taxon>
        <taxon>Paraconiothyrium</taxon>
    </lineage>
</organism>
<evidence type="ECO:0000313" key="10">
    <source>
        <dbReference type="Proteomes" id="UP001521785"/>
    </source>
</evidence>
<evidence type="ECO:0000256" key="1">
    <source>
        <dbReference type="ARBA" id="ARBA00001974"/>
    </source>
</evidence>
<keyword evidence="4" id="KW-0274">FAD</keyword>
<comment type="cofactor">
    <cofactor evidence="1">
        <name>FAD</name>
        <dbReference type="ChEBI" id="CHEBI:57692"/>
    </cofactor>
</comment>
<dbReference type="Pfam" id="PF07992">
    <property type="entry name" value="Pyr_redox_2"/>
    <property type="match status" value="1"/>
</dbReference>
<proteinExistence type="inferred from homology"/>
<evidence type="ECO:0000256" key="3">
    <source>
        <dbReference type="ARBA" id="ARBA00022630"/>
    </source>
</evidence>
<dbReference type="Proteomes" id="UP001521785">
    <property type="component" value="Unassembled WGS sequence"/>
</dbReference>
<accession>A0ABR3QW97</accession>
<evidence type="ECO:0000256" key="5">
    <source>
        <dbReference type="ARBA" id="ARBA00022857"/>
    </source>
</evidence>
<evidence type="ECO:0000256" key="4">
    <source>
        <dbReference type="ARBA" id="ARBA00022827"/>
    </source>
</evidence>
<dbReference type="InterPro" id="IPR036188">
    <property type="entry name" value="FAD/NAD-bd_sf"/>
</dbReference>
<dbReference type="PANTHER" id="PTHR43098">
    <property type="entry name" value="L-ORNITHINE N(5)-MONOOXYGENASE-RELATED"/>
    <property type="match status" value="1"/>
</dbReference>
<evidence type="ECO:0000259" key="8">
    <source>
        <dbReference type="Pfam" id="PF07992"/>
    </source>
</evidence>
<keyword evidence="6" id="KW-0560">Oxidoreductase</keyword>
<feature type="domain" description="FAD/NAD(P)-binding" evidence="8">
    <location>
        <begin position="10"/>
        <end position="229"/>
    </location>
</feature>
<gene>
    <name evidence="9" type="ORF">SLS60_009072</name>
</gene>
<evidence type="ECO:0000313" key="9">
    <source>
        <dbReference type="EMBL" id="KAL1596426.1"/>
    </source>
</evidence>
<dbReference type="Gene3D" id="3.50.50.60">
    <property type="entry name" value="FAD/NAD(P)-binding domain"/>
    <property type="match status" value="2"/>
</dbReference>
<dbReference type="PRINTS" id="PR00411">
    <property type="entry name" value="PNDRDTASEI"/>
</dbReference>
<evidence type="ECO:0000256" key="2">
    <source>
        <dbReference type="ARBA" id="ARBA00010139"/>
    </source>
</evidence>
<comment type="similarity">
    <text evidence="2">Belongs to the FAD-binding monooxygenase family.</text>
</comment>
<comment type="caution">
    <text evidence="9">The sequence shown here is derived from an EMBL/GenBank/DDBJ whole genome shotgun (WGS) entry which is preliminary data.</text>
</comment>
<evidence type="ECO:0000256" key="6">
    <source>
        <dbReference type="ARBA" id="ARBA00023002"/>
    </source>
</evidence>
<keyword evidence="7" id="KW-0503">Monooxygenase</keyword>
<evidence type="ECO:0000256" key="7">
    <source>
        <dbReference type="ARBA" id="ARBA00023033"/>
    </source>
</evidence>
<dbReference type="SUPFAM" id="SSF51905">
    <property type="entry name" value="FAD/NAD(P)-binding domain"/>
    <property type="match status" value="2"/>
</dbReference>
<dbReference type="PANTHER" id="PTHR43098:SF3">
    <property type="entry name" value="L-ORNITHINE N(5)-MONOOXYGENASE-RELATED"/>
    <property type="match status" value="1"/>
</dbReference>
<sequence length="519" mass="58453">MAHKKEVDVDVLVVGGGFGGVYAVWRLRAEGFKVYLFEGTERLGGVWSNNMYPGARVDSEVPFYQLSIPEIYKSWTWTERFPGWRELQAYFDHVDNLLNISKDATYNALVNKATFDMEIGRWTVRTEQGHVATCKHLLLCTGSTYKQHVPPWEGVDQYNGTLLHSSKWPKDGIDAHGKRVAVIGSGSTALQIVQDMSKDAKELITLVRTPNIALPMKQRKLSFEEQDSLRGFLHHILKTAARASFGGFPYNPPPVSSPQMLSEAERERFLEELYGRGGFNFTAGNFLSVLFDPKDSRIVYDFWVKKTRARIQNPVKRDILAPLEPPNAFMAKRAGIEQDYYEMCDKDHVRVIDLKTTPIESFTMEGLRAGGEEIPLDIIVLATGFDNYTGAFSTMGIEGTDGRELLERWKDAPTALGNGPTIVEVQVDIVVDMAKKMRDEKVKYLDATPGAAQAWVDDLAETSKMTLLESANSWYMGANVPGKKREMLNYLKGLVVYEKSCRDAMPDWDGFVVEKEEDA</sequence>
<dbReference type="InterPro" id="IPR050775">
    <property type="entry name" value="FAD-binding_Monooxygenases"/>
</dbReference>
<name>A0ABR3QW97_9PLEO</name>
<keyword evidence="10" id="KW-1185">Reference proteome</keyword>
<keyword evidence="3" id="KW-0285">Flavoprotein</keyword>
<dbReference type="EMBL" id="JAKJXO020000014">
    <property type="protein sequence ID" value="KAL1596426.1"/>
    <property type="molecule type" value="Genomic_DNA"/>
</dbReference>
<keyword evidence="5" id="KW-0521">NADP</keyword>
<protein>
    <recommendedName>
        <fullName evidence="8">FAD/NAD(P)-binding domain-containing protein</fullName>
    </recommendedName>
</protein>